<organism evidence="2 3">
    <name type="scientific">Solanum tuberosum</name>
    <name type="common">Potato</name>
    <dbReference type="NCBI Taxonomy" id="4113"/>
    <lineage>
        <taxon>Eukaryota</taxon>
        <taxon>Viridiplantae</taxon>
        <taxon>Streptophyta</taxon>
        <taxon>Embryophyta</taxon>
        <taxon>Tracheophyta</taxon>
        <taxon>Spermatophyta</taxon>
        <taxon>Magnoliopsida</taxon>
        <taxon>eudicotyledons</taxon>
        <taxon>Gunneridae</taxon>
        <taxon>Pentapetalae</taxon>
        <taxon>asterids</taxon>
        <taxon>lamiids</taxon>
        <taxon>Solanales</taxon>
        <taxon>Solanaceae</taxon>
        <taxon>Solanoideae</taxon>
        <taxon>Solaneae</taxon>
        <taxon>Solanum</taxon>
    </lineage>
</organism>
<keyword evidence="3" id="KW-1185">Reference proteome</keyword>
<reference evidence="3" key="1">
    <citation type="journal article" date="2011" name="Nature">
        <title>Genome sequence and analysis of the tuber crop potato.</title>
        <authorList>
            <consortium name="The Potato Genome Sequencing Consortium"/>
        </authorList>
    </citation>
    <scope>NUCLEOTIDE SEQUENCE [LARGE SCALE GENOMIC DNA]</scope>
    <source>
        <strain evidence="3">cv. DM1-3 516 R44</strain>
    </source>
</reference>
<feature type="compositionally biased region" description="Low complexity" evidence="1">
    <location>
        <begin position="91"/>
        <end position="103"/>
    </location>
</feature>
<dbReference type="EnsemblPlants" id="PGSC0003DMT400086193">
    <property type="protein sequence ID" value="PGSC0003DMT400086193"/>
    <property type="gene ID" value="PGSC0003DMG400035764"/>
</dbReference>
<proteinExistence type="predicted"/>
<evidence type="ECO:0000256" key="1">
    <source>
        <dbReference type="SAM" id="MobiDB-lite"/>
    </source>
</evidence>
<evidence type="ECO:0000313" key="3">
    <source>
        <dbReference type="Proteomes" id="UP000011115"/>
    </source>
</evidence>
<dbReference type="Proteomes" id="UP000011115">
    <property type="component" value="Unassembled WGS sequence"/>
</dbReference>
<evidence type="ECO:0000313" key="2">
    <source>
        <dbReference type="EnsemblPlants" id="PGSC0003DMT400086193"/>
    </source>
</evidence>
<sequence length="103" mass="10756">MAREPKLPKKHLATAYKDHEGLHDPWCPPRVVVPPVVGEAVCSQKCPSQGFPSQATSRFVVMTTDCGKARGVVLASWETCQVGGATGQGTTGTTTDCGALDGS</sequence>
<reference evidence="2" key="2">
    <citation type="submission" date="2015-06" db="UniProtKB">
        <authorList>
            <consortium name="EnsemblPlants"/>
        </authorList>
    </citation>
    <scope>IDENTIFICATION</scope>
    <source>
        <strain evidence="2">DM1-3 516 R44</strain>
    </source>
</reference>
<name>M1DB74_SOLTU</name>
<dbReference type="PaxDb" id="4113-PGSC0003DMT400086193"/>
<dbReference type="AlphaFoldDB" id="M1DB74"/>
<dbReference type="InParanoid" id="M1DB74"/>
<dbReference type="Gramene" id="PGSC0003DMT400086193">
    <property type="protein sequence ID" value="PGSC0003DMT400086193"/>
    <property type="gene ID" value="PGSC0003DMG400035764"/>
</dbReference>
<feature type="region of interest" description="Disordered" evidence="1">
    <location>
        <begin position="84"/>
        <end position="103"/>
    </location>
</feature>
<protein>
    <submittedName>
        <fullName evidence="2">Uncharacterized protein</fullName>
    </submittedName>
</protein>
<accession>M1DB74</accession>
<dbReference type="HOGENOM" id="CLU_2188617_0_0_1"/>